<keyword evidence="3" id="KW-1185">Reference proteome</keyword>
<dbReference type="Proteomes" id="UP000247696">
    <property type="component" value="Chromosome"/>
</dbReference>
<reference evidence="3" key="1">
    <citation type="submission" date="2017-11" db="EMBL/GenBank/DDBJ databases">
        <title>Otitis media/interna in a cat caused by the recently described species Corynebacterium provencense.</title>
        <authorList>
            <person name="Kittl S."/>
            <person name="Brodard I."/>
            <person name="Rychener L."/>
            <person name="Jores J."/>
            <person name="Roosje P."/>
            <person name="Gobeli Brawand S."/>
        </authorList>
    </citation>
    <scope>NUCLEOTIDE SEQUENCE [LARGE SCALE GENOMIC DNA]</scope>
    <source>
        <strain evidence="3">17KM38</strain>
    </source>
</reference>
<feature type="domain" description="Amidohydrolase 3" evidence="1">
    <location>
        <begin position="66"/>
        <end position="560"/>
    </location>
</feature>
<dbReference type="EC" id="3.5.1.91" evidence="2"/>
<evidence type="ECO:0000313" key="3">
    <source>
        <dbReference type="Proteomes" id="UP000247696"/>
    </source>
</evidence>
<sequence>MSPPTGQAAAEAPNVQVMQLDTLITNANIITGDPDRPRARSVGLWNGSIVGVDDQLGALADSATNVIDAGGATVTPGFNDVHAHSVMFGESMIEINLAECVTAEQVYEALDSWCSGDNTCGIGDWAVASNYRPLQITGDALRIDVLDRVTRGRPLVIKHNSAHAYTANSEALRRAGIALTDPEQPNNGVIGTDTDGHVTGLLDENAMRPLQALIQPEPQALLQEALNQATNRYVSEGLTSVTDAGIAGGWIGHSPREFAAYQAARDAGLLSTRMQTMVTIDALHDVPGAHDDPEVQGLTAGVRTGAGDEWLQIGPTKVFSDGSLIGSTAAMSEDYHHCNHHGYFQGDPAVMRERVLAAAAGGWSIAMHAIGDAAVVYATEVIAEAQYLYGTPSMPHRIEHGGVVTTEQLTKIARANAILVPQPQFIAEFGDAMADKLGPARTELSYPAKRMLDAGIVLPGSSDRPVADGAPLTVMQAFVQRLTETRQPYGPDDRITVEQALHAYTVGSARATGWYGRKGQVRSGQLADLVVLGEDLTKVPDDRISSVPVLATYVGGRRAYGDSRWEA</sequence>
<dbReference type="InterPro" id="IPR011059">
    <property type="entry name" value="Metal-dep_hydrolase_composite"/>
</dbReference>
<dbReference type="KEGG" id="cpre:Csp1_02460"/>
<proteinExistence type="predicted"/>
<dbReference type="InterPro" id="IPR032466">
    <property type="entry name" value="Metal_Hydrolase"/>
</dbReference>
<dbReference type="AlphaFoldDB" id="A0A2Z3YM66"/>
<dbReference type="SUPFAM" id="SSF51338">
    <property type="entry name" value="Composite domain of metallo-dependent hydrolases"/>
    <property type="match status" value="1"/>
</dbReference>
<evidence type="ECO:0000259" key="1">
    <source>
        <dbReference type="Pfam" id="PF07969"/>
    </source>
</evidence>
<dbReference type="CDD" id="cd01300">
    <property type="entry name" value="YtcJ_like"/>
    <property type="match status" value="1"/>
</dbReference>
<evidence type="ECO:0000313" key="2">
    <source>
        <dbReference type="EMBL" id="AWT25072.1"/>
    </source>
</evidence>
<gene>
    <name evidence="2" type="primary">nfdA_1</name>
    <name evidence="2" type="ORF">Csp1_02460</name>
</gene>
<dbReference type="PANTHER" id="PTHR22642:SF2">
    <property type="entry name" value="PROTEIN LONG AFTER FAR-RED 3"/>
    <property type="match status" value="1"/>
</dbReference>
<dbReference type="Gene3D" id="3.20.20.140">
    <property type="entry name" value="Metal-dependent hydrolases"/>
    <property type="match status" value="1"/>
</dbReference>
<dbReference type="SUPFAM" id="SSF51556">
    <property type="entry name" value="Metallo-dependent hydrolases"/>
    <property type="match status" value="1"/>
</dbReference>
<dbReference type="InterPro" id="IPR013108">
    <property type="entry name" value="Amidohydro_3"/>
</dbReference>
<dbReference type="Gene3D" id="3.10.310.70">
    <property type="match status" value="1"/>
</dbReference>
<accession>A0A2Z3YM66</accession>
<keyword evidence="2" id="KW-0378">Hydrolase</keyword>
<dbReference type="Gene3D" id="2.30.40.10">
    <property type="entry name" value="Urease, subunit C, domain 1"/>
    <property type="match status" value="1"/>
</dbReference>
<name>A0A2Z3YM66_9CORY</name>
<dbReference type="EMBL" id="CP024988">
    <property type="protein sequence ID" value="AWT25072.1"/>
    <property type="molecule type" value="Genomic_DNA"/>
</dbReference>
<dbReference type="PANTHER" id="PTHR22642">
    <property type="entry name" value="IMIDAZOLONEPROPIONASE"/>
    <property type="match status" value="1"/>
</dbReference>
<dbReference type="Pfam" id="PF07969">
    <property type="entry name" value="Amidohydro_3"/>
    <property type="match status" value="1"/>
</dbReference>
<dbReference type="RefSeq" id="WP_227871128.1">
    <property type="nucleotide sequence ID" value="NZ_CP024988.1"/>
</dbReference>
<dbReference type="GO" id="GO:0016810">
    <property type="term" value="F:hydrolase activity, acting on carbon-nitrogen (but not peptide) bonds"/>
    <property type="evidence" value="ECO:0007669"/>
    <property type="project" value="InterPro"/>
</dbReference>
<protein>
    <submittedName>
        <fullName evidence="2">N-substituted formamide deformylase</fullName>
        <ecNumber evidence="2">3.5.1.91</ecNumber>
    </submittedName>
</protein>
<dbReference type="InterPro" id="IPR033932">
    <property type="entry name" value="YtcJ-like"/>
</dbReference>
<organism evidence="2 3">
    <name type="scientific">Corynebacterium provencense</name>
    <dbReference type="NCBI Taxonomy" id="1737425"/>
    <lineage>
        <taxon>Bacteria</taxon>
        <taxon>Bacillati</taxon>
        <taxon>Actinomycetota</taxon>
        <taxon>Actinomycetes</taxon>
        <taxon>Mycobacteriales</taxon>
        <taxon>Corynebacteriaceae</taxon>
        <taxon>Corynebacterium</taxon>
    </lineage>
</organism>